<dbReference type="PANTHER" id="PTHR36109:SF2">
    <property type="entry name" value="MEMBRANE PROTEIN"/>
    <property type="match status" value="1"/>
</dbReference>
<evidence type="ECO:0000259" key="2">
    <source>
        <dbReference type="Pfam" id="PF09557"/>
    </source>
</evidence>
<protein>
    <submittedName>
        <fullName evidence="4">Signal Transduction Histidine Kinase (STHK), LytS</fullName>
    </submittedName>
</protein>
<dbReference type="GO" id="GO:0016301">
    <property type="term" value="F:kinase activity"/>
    <property type="evidence" value="ECO:0007669"/>
    <property type="project" value="UniProtKB-KW"/>
</dbReference>
<keyword evidence="1" id="KW-1133">Transmembrane helix</keyword>
<evidence type="ECO:0000259" key="3">
    <source>
        <dbReference type="Pfam" id="PF11181"/>
    </source>
</evidence>
<reference evidence="4" key="1">
    <citation type="submission" date="2020-02" db="EMBL/GenBank/DDBJ databases">
        <authorList>
            <person name="Meier V. D."/>
        </authorList>
    </citation>
    <scope>NUCLEOTIDE SEQUENCE</scope>
    <source>
        <strain evidence="4">AVDCRST_MAG81</strain>
    </source>
</reference>
<feature type="domain" description="General stress protein 17M-like" evidence="3">
    <location>
        <begin position="10"/>
        <end position="72"/>
    </location>
</feature>
<dbReference type="Pfam" id="PF09557">
    <property type="entry name" value="DUF2382"/>
    <property type="match status" value="1"/>
</dbReference>
<feature type="transmembrane region" description="Helical" evidence="1">
    <location>
        <begin position="70"/>
        <end position="91"/>
    </location>
</feature>
<accession>A0A6J4V7S5</accession>
<keyword evidence="4" id="KW-0808">Transferase</keyword>
<keyword evidence="1" id="KW-0472">Membrane</keyword>
<dbReference type="AlphaFoldDB" id="A0A6J4V7S5"/>
<keyword evidence="4" id="KW-0418">Kinase</keyword>
<feature type="domain" description="DUF2382" evidence="2">
    <location>
        <begin position="210"/>
        <end position="322"/>
    </location>
</feature>
<gene>
    <name evidence="4" type="ORF">AVDCRST_MAG81-1485</name>
</gene>
<organism evidence="4">
    <name type="scientific">uncultured Synechococcales cyanobacterium</name>
    <dbReference type="NCBI Taxonomy" id="1936017"/>
    <lineage>
        <taxon>Bacteria</taxon>
        <taxon>Bacillati</taxon>
        <taxon>Cyanobacteriota</taxon>
        <taxon>Cyanophyceae</taxon>
        <taxon>Synechococcales</taxon>
        <taxon>environmental samples</taxon>
    </lineage>
</organism>
<dbReference type="InterPro" id="IPR052948">
    <property type="entry name" value="Low_temp-induced_all0457"/>
</dbReference>
<proteinExistence type="predicted"/>
<dbReference type="Pfam" id="PF11181">
    <property type="entry name" value="YflT"/>
    <property type="match status" value="1"/>
</dbReference>
<keyword evidence="1" id="KW-0812">Transmembrane</keyword>
<dbReference type="InterPro" id="IPR025889">
    <property type="entry name" value="GSP17M-like_dom"/>
</dbReference>
<dbReference type="EMBL" id="CADCWO010000084">
    <property type="protein sequence ID" value="CAA9569772.1"/>
    <property type="molecule type" value="Genomic_DNA"/>
</dbReference>
<evidence type="ECO:0000256" key="1">
    <source>
        <dbReference type="SAM" id="Phobius"/>
    </source>
</evidence>
<dbReference type="InterPro" id="IPR019060">
    <property type="entry name" value="DUF2382"/>
</dbReference>
<sequence>MAIGKHRRAVGVFPNRQQAEQALSELRDRGFPMDRVSIVAKDANRRDEIAGTEVKERVGNKADDGAKTGVVAGGALGGLTGLLVGLGALAIPGIGPIMLAGAGATALATALSGGAIGAAAGGLLGALAGLGIPEERAKAYHHRISQGDYLVMLEGTEAELRQAESILSHHGVQDWGVYDLPESASSTVSPTPVTETAPSAYVEADAQTVRLYEERLVVDKDQIKAGEVRIDKHVEAKTERISVPVDKERVVVERITPIDAGQAVAPGEATFGEAETARIEVYEETVEIKKQAFVREEVNLRKEVDVEMVEAQEQVRREELDVDTQGRNIIDKIHTL</sequence>
<name>A0A6J4V7S5_9CYAN</name>
<evidence type="ECO:0000313" key="4">
    <source>
        <dbReference type="EMBL" id="CAA9569772.1"/>
    </source>
</evidence>
<dbReference type="NCBIfam" id="TIGR02271">
    <property type="entry name" value="YsnF/AvaK domain"/>
    <property type="match status" value="1"/>
</dbReference>
<dbReference type="PANTHER" id="PTHR36109">
    <property type="entry name" value="MEMBRANE PROTEIN-RELATED"/>
    <property type="match status" value="1"/>
</dbReference>
<feature type="transmembrane region" description="Helical" evidence="1">
    <location>
        <begin position="97"/>
        <end position="130"/>
    </location>
</feature>